<dbReference type="OrthoDB" id="9814800at2"/>
<dbReference type="Pfam" id="PF02085">
    <property type="entry name" value="Cytochrom_CIII"/>
    <property type="match status" value="1"/>
</dbReference>
<organism evidence="9 10">
    <name type="scientific">Caenimonas koreensis DSM 17982</name>
    <dbReference type="NCBI Taxonomy" id="1121255"/>
    <lineage>
        <taxon>Bacteria</taxon>
        <taxon>Pseudomonadati</taxon>
        <taxon>Pseudomonadota</taxon>
        <taxon>Betaproteobacteria</taxon>
        <taxon>Burkholderiales</taxon>
        <taxon>Comamonadaceae</taxon>
        <taxon>Caenimonas</taxon>
    </lineage>
</organism>
<evidence type="ECO:0000256" key="2">
    <source>
        <dbReference type="ARBA" id="ARBA00022617"/>
    </source>
</evidence>
<evidence type="ECO:0000256" key="7">
    <source>
        <dbReference type="SAM" id="SignalP"/>
    </source>
</evidence>
<keyword evidence="2" id="KW-0349">Heme</keyword>
<comment type="caution">
    <text evidence="9">The sequence shown here is derived from an EMBL/GenBank/DDBJ whole genome shotgun (WGS) entry which is preliminary data.</text>
</comment>
<dbReference type="GO" id="GO:0046872">
    <property type="term" value="F:metal ion binding"/>
    <property type="evidence" value="ECO:0007669"/>
    <property type="project" value="UniProtKB-KW"/>
</dbReference>
<keyword evidence="1" id="KW-0813">Transport</keyword>
<dbReference type="PANTHER" id="PTHR35038:SF8">
    <property type="entry name" value="C-TYPE POLYHEME CYTOCHROME OMCC"/>
    <property type="match status" value="1"/>
</dbReference>
<dbReference type="PANTHER" id="PTHR35038">
    <property type="entry name" value="DISSIMILATORY SULFITE REDUCTASE SIRA"/>
    <property type="match status" value="1"/>
</dbReference>
<evidence type="ECO:0000256" key="6">
    <source>
        <dbReference type="ARBA" id="ARBA00023004"/>
    </source>
</evidence>
<dbReference type="RefSeq" id="WP_153584344.1">
    <property type="nucleotide sequence ID" value="NZ_WJBU01000006.1"/>
</dbReference>
<name>A0A844B5R8_9BURK</name>
<dbReference type="GO" id="GO:0020037">
    <property type="term" value="F:heme binding"/>
    <property type="evidence" value="ECO:0007669"/>
    <property type="project" value="InterPro"/>
</dbReference>
<dbReference type="InterPro" id="IPR051829">
    <property type="entry name" value="Multiheme_Cytochr_ET"/>
</dbReference>
<feature type="domain" description="Class III cytochrome C" evidence="8">
    <location>
        <begin position="40"/>
        <end position="102"/>
    </location>
</feature>
<evidence type="ECO:0000259" key="8">
    <source>
        <dbReference type="Pfam" id="PF02085"/>
    </source>
</evidence>
<evidence type="ECO:0000313" key="9">
    <source>
        <dbReference type="EMBL" id="MRD46999.1"/>
    </source>
</evidence>
<accession>A0A844B5R8</accession>
<keyword evidence="6" id="KW-0408">Iron</keyword>
<evidence type="ECO:0000256" key="3">
    <source>
        <dbReference type="ARBA" id="ARBA00022723"/>
    </source>
</evidence>
<dbReference type="AlphaFoldDB" id="A0A844B5R8"/>
<keyword evidence="4 7" id="KW-0732">Signal</keyword>
<dbReference type="GO" id="GO:0009055">
    <property type="term" value="F:electron transfer activity"/>
    <property type="evidence" value="ECO:0007669"/>
    <property type="project" value="InterPro"/>
</dbReference>
<sequence>MKHALMRLVRVGLWVLAWLASSQAMAQNVESVLSPGPLVKSHAKWDDSCKSCHVRFDRQAQDRLCADCHKDIGRDLAQRTGMHGRQKPQACRSCHTDHRGRDMKIAEFDKRAFDHQQTDYVLRGKHRETDCGKCHQPQQKFSAAPQECNACHRKDDVHKASLGTGCANCHDERSWRETRFDHSVTRFALTGAHNKARCESCHKTRDYKEAPKACVGCHLKEDKHKARFGEKCESCHNTQRWPQITFRHDTDTRYALVAKHRDVRCTSCHTGTLYKEKTGSACIDCHRKDDTHKGSLGQDCVRCHSERGWKESQRFDHDRTNFALLGRHAKTACKDCHTTAVYKEAPSTCIGCHRKDDKHQASLGERCADCHTESDWKATRFNHARTRFPLREAHAAPTLACKSCHKDLRSYRDIPRACVDCHRKDDKHEAQLGTDCASCHGEQRWTGVRYDHSRARFALTGAHAPVACKSCHQSPRYRDAPRDCGSCHQKQDVHKASLGVACESCHNTRDWRLWRFDHDRQTSYALAGGHAKVRCIACHTLPAPTGRKTAALQTTCVSCHAKDDVHDRSFGARCEQCHQPARWKQIINQPALSQPGASRP</sequence>
<gene>
    <name evidence="9" type="ORF">GHT07_06900</name>
</gene>
<dbReference type="Gene3D" id="3.90.10.10">
    <property type="entry name" value="Cytochrome C3"/>
    <property type="match status" value="7"/>
</dbReference>
<keyword evidence="5" id="KW-0249">Electron transport</keyword>
<feature type="signal peptide" evidence="7">
    <location>
        <begin position="1"/>
        <end position="26"/>
    </location>
</feature>
<reference evidence="9 10" key="1">
    <citation type="submission" date="2019-11" db="EMBL/GenBank/DDBJ databases">
        <title>Caenimonas koreensis gen. nov., sp. nov., isolated from activated sludge.</title>
        <authorList>
            <person name="Seung H.R."/>
        </authorList>
    </citation>
    <scope>NUCLEOTIDE SEQUENCE [LARGE SCALE GENOMIC DNA]</scope>
    <source>
        <strain evidence="9 10">EMB320</strain>
    </source>
</reference>
<feature type="chain" id="PRO_5033054503" evidence="7">
    <location>
        <begin position="27"/>
        <end position="600"/>
    </location>
</feature>
<evidence type="ECO:0000256" key="1">
    <source>
        <dbReference type="ARBA" id="ARBA00022448"/>
    </source>
</evidence>
<dbReference type="InterPro" id="IPR036280">
    <property type="entry name" value="Multihaem_cyt_sf"/>
</dbReference>
<keyword evidence="10" id="KW-1185">Reference proteome</keyword>
<evidence type="ECO:0000256" key="5">
    <source>
        <dbReference type="ARBA" id="ARBA00022982"/>
    </source>
</evidence>
<protein>
    <submittedName>
        <fullName evidence="9">Cytochrome C</fullName>
    </submittedName>
</protein>
<keyword evidence="3" id="KW-0479">Metal-binding</keyword>
<evidence type="ECO:0000313" key="10">
    <source>
        <dbReference type="Proteomes" id="UP000487350"/>
    </source>
</evidence>
<proteinExistence type="predicted"/>
<dbReference type="Proteomes" id="UP000487350">
    <property type="component" value="Unassembled WGS sequence"/>
</dbReference>
<evidence type="ECO:0000256" key="4">
    <source>
        <dbReference type="ARBA" id="ARBA00022729"/>
    </source>
</evidence>
<dbReference type="InterPro" id="IPR020942">
    <property type="entry name" value="Cyt_c_III_dom"/>
</dbReference>
<dbReference type="EMBL" id="WJBU01000006">
    <property type="protein sequence ID" value="MRD46999.1"/>
    <property type="molecule type" value="Genomic_DNA"/>
</dbReference>
<dbReference type="SUPFAM" id="SSF48695">
    <property type="entry name" value="Multiheme cytochromes"/>
    <property type="match status" value="3"/>
</dbReference>